<protein>
    <submittedName>
        <fullName evidence="2">Uncharacterized protein</fullName>
    </submittedName>
</protein>
<reference evidence="2" key="1">
    <citation type="submission" date="2023-11" db="EMBL/GenBank/DDBJ databases">
        <authorList>
            <person name="De Vega J J."/>
            <person name="De Vega J J."/>
        </authorList>
    </citation>
    <scope>NUCLEOTIDE SEQUENCE</scope>
</reference>
<keyword evidence="3" id="KW-1185">Reference proteome</keyword>
<feature type="region of interest" description="Disordered" evidence="1">
    <location>
        <begin position="1"/>
        <end position="21"/>
    </location>
</feature>
<name>A0AAD2GTQ4_9AGAR</name>
<organism evidence="2 3">
    <name type="scientific">Mycena citricolor</name>
    <dbReference type="NCBI Taxonomy" id="2018698"/>
    <lineage>
        <taxon>Eukaryota</taxon>
        <taxon>Fungi</taxon>
        <taxon>Dikarya</taxon>
        <taxon>Basidiomycota</taxon>
        <taxon>Agaricomycotina</taxon>
        <taxon>Agaricomycetes</taxon>
        <taxon>Agaricomycetidae</taxon>
        <taxon>Agaricales</taxon>
        <taxon>Marasmiineae</taxon>
        <taxon>Mycenaceae</taxon>
        <taxon>Mycena</taxon>
    </lineage>
</organism>
<accession>A0AAD2GTQ4</accession>
<proteinExistence type="predicted"/>
<dbReference type="Proteomes" id="UP001295794">
    <property type="component" value="Unassembled WGS sequence"/>
</dbReference>
<gene>
    <name evidence="2" type="ORF">MYCIT1_LOCUS2907</name>
</gene>
<feature type="non-terminal residue" evidence="2">
    <location>
        <position position="1"/>
    </location>
</feature>
<evidence type="ECO:0000313" key="3">
    <source>
        <dbReference type="Proteomes" id="UP001295794"/>
    </source>
</evidence>
<evidence type="ECO:0000256" key="1">
    <source>
        <dbReference type="SAM" id="MobiDB-lite"/>
    </source>
</evidence>
<dbReference type="AlphaFoldDB" id="A0AAD2GTQ4"/>
<evidence type="ECO:0000313" key="2">
    <source>
        <dbReference type="EMBL" id="CAK5263451.1"/>
    </source>
</evidence>
<dbReference type="EMBL" id="CAVNYO010000040">
    <property type="protein sequence ID" value="CAK5263451.1"/>
    <property type="molecule type" value="Genomic_DNA"/>
</dbReference>
<comment type="caution">
    <text evidence="2">The sequence shown here is derived from an EMBL/GenBank/DDBJ whole genome shotgun (WGS) entry which is preliminary data.</text>
</comment>
<sequence length="56" mass="6278">HDELSTLTAETHPLTTKVKPTETPASWCSDASCPNRRMFSRALIIHTDCAHDSRLQ</sequence>